<evidence type="ECO:0000256" key="5">
    <source>
        <dbReference type="ARBA" id="ARBA00023134"/>
    </source>
</evidence>
<evidence type="ECO:0000256" key="1">
    <source>
        <dbReference type="ARBA" id="ARBA00001936"/>
    </source>
</evidence>
<evidence type="ECO:0000256" key="7">
    <source>
        <dbReference type="SAM" id="Phobius"/>
    </source>
</evidence>
<dbReference type="PANTHER" id="PTHR10656">
    <property type="entry name" value="CELL FATE DETERMINING PROTEIN MAB21-RELATED"/>
    <property type="match status" value="1"/>
</dbReference>
<keyword evidence="7" id="KW-0812">Transmembrane</keyword>
<dbReference type="EMBL" id="JAACXV010014617">
    <property type="protein sequence ID" value="KAF7265413.1"/>
    <property type="molecule type" value="Genomic_DNA"/>
</dbReference>
<sequence>MKSLDPLFKKLYERNFFGGSYYNGSKVEKPDEFDIDIILVLPKQCDTCRRKNCGCVEITSDKSHSGWLKFKIKEGFYWWKGLVTKSLNRIRENDNIRISESGPALIIILPHNDIHVDLVPSFMFSNAEWPKKFRSNPFASSPLQKLTTFLLVPKAPCSNRYDLWRASFQEQENELIKGKEKLKPALKLLKKMRSSMNRVQISSYYLKTIVLENVNDITKANLLKNVEPDVIEQHYNQLSKKIDKFKREYECNPLVIAEIILNKSEYKDFEKYYKELRCSNQSNYDHVQNTQSLNTNVSGYSESQQDDSSHIGLWMGLAALGIGVIGGIAYAAATRRPRRK</sequence>
<dbReference type="SMART" id="SM01265">
    <property type="entry name" value="Mab-21"/>
    <property type="match status" value="1"/>
</dbReference>
<name>A0A834HQ63_RHYFE</name>
<evidence type="ECO:0000313" key="10">
    <source>
        <dbReference type="Proteomes" id="UP000625711"/>
    </source>
</evidence>
<dbReference type="OrthoDB" id="6054650at2759"/>
<evidence type="ECO:0000256" key="6">
    <source>
        <dbReference type="ARBA" id="ARBA00023211"/>
    </source>
</evidence>
<dbReference type="Gene3D" id="1.10.1410.40">
    <property type="match status" value="1"/>
</dbReference>
<comment type="similarity">
    <text evidence="2">Belongs to the mab-21 family.</text>
</comment>
<accession>A0A834HQ63</accession>
<organism evidence="9 10">
    <name type="scientific">Rhynchophorus ferrugineus</name>
    <name type="common">Red palm weevil</name>
    <name type="synonym">Curculio ferrugineus</name>
    <dbReference type="NCBI Taxonomy" id="354439"/>
    <lineage>
        <taxon>Eukaryota</taxon>
        <taxon>Metazoa</taxon>
        <taxon>Ecdysozoa</taxon>
        <taxon>Arthropoda</taxon>
        <taxon>Hexapoda</taxon>
        <taxon>Insecta</taxon>
        <taxon>Pterygota</taxon>
        <taxon>Neoptera</taxon>
        <taxon>Endopterygota</taxon>
        <taxon>Coleoptera</taxon>
        <taxon>Polyphaga</taxon>
        <taxon>Cucujiformia</taxon>
        <taxon>Curculionidae</taxon>
        <taxon>Dryophthorinae</taxon>
        <taxon>Rhynchophorus</taxon>
    </lineage>
</organism>
<feature type="transmembrane region" description="Helical" evidence="7">
    <location>
        <begin position="311"/>
        <end position="333"/>
    </location>
</feature>
<proteinExistence type="inferred from homology"/>
<keyword evidence="6" id="KW-0464">Manganese</keyword>
<evidence type="ECO:0000256" key="2">
    <source>
        <dbReference type="ARBA" id="ARBA00008307"/>
    </source>
</evidence>
<dbReference type="AlphaFoldDB" id="A0A834HQ63"/>
<keyword evidence="4" id="KW-0067">ATP-binding</keyword>
<keyword evidence="5" id="KW-0342">GTP-binding</keyword>
<dbReference type="GO" id="GO:0005524">
    <property type="term" value="F:ATP binding"/>
    <property type="evidence" value="ECO:0007669"/>
    <property type="project" value="UniProtKB-KW"/>
</dbReference>
<evidence type="ECO:0000256" key="4">
    <source>
        <dbReference type="ARBA" id="ARBA00022840"/>
    </source>
</evidence>
<keyword evidence="7" id="KW-0472">Membrane</keyword>
<gene>
    <name evidence="9" type="ORF">GWI33_021171</name>
</gene>
<dbReference type="InterPro" id="IPR046903">
    <property type="entry name" value="Mab-21-like_nuc_Trfase"/>
</dbReference>
<dbReference type="PANTHER" id="PTHR10656:SF42">
    <property type="entry name" value="CYCLIC GMP-AMP SYNTHASE-LIKE PROTEIN-RELATED"/>
    <property type="match status" value="1"/>
</dbReference>
<protein>
    <recommendedName>
        <fullName evidence="8">Mab-21-like nucleotidyltransferase domain-containing protein</fullName>
    </recommendedName>
</protein>
<dbReference type="GO" id="GO:0005525">
    <property type="term" value="F:GTP binding"/>
    <property type="evidence" value="ECO:0007669"/>
    <property type="project" value="UniProtKB-KW"/>
</dbReference>
<keyword evidence="3" id="KW-0547">Nucleotide-binding</keyword>
<evidence type="ECO:0000256" key="3">
    <source>
        <dbReference type="ARBA" id="ARBA00022741"/>
    </source>
</evidence>
<dbReference type="Gene3D" id="3.30.460.90">
    <property type="match status" value="1"/>
</dbReference>
<feature type="domain" description="Mab-21-like nucleotidyltransferase" evidence="8">
    <location>
        <begin position="21"/>
        <end position="178"/>
    </location>
</feature>
<comment type="cofactor">
    <cofactor evidence="1">
        <name>Mn(2+)</name>
        <dbReference type="ChEBI" id="CHEBI:29035"/>
    </cofactor>
</comment>
<reference evidence="9" key="1">
    <citation type="submission" date="2020-08" db="EMBL/GenBank/DDBJ databases">
        <title>Genome sequencing and assembly of the red palm weevil Rhynchophorus ferrugineus.</title>
        <authorList>
            <person name="Dias G.B."/>
            <person name="Bergman C.M."/>
            <person name="Manee M."/>
        </authorList>
    </citation>
    <scope>NUCLEOTIDE SEQUENCE</scope>
    <source>
        <strain evidence="9">AA-2017</strain>
        <tissue evidence="9">Whole larva</tissue>
    </source>
</reference>
<dbReference type="Pfam" id="PF03281">
    <property type="entry name" value="Mab-21"/>
    <property type="match status" value="1"/>
</dbReference>
<comment type="caution">
    <text evidence="9">The sequence shown here is derived from an EMBL/GenBank/DDBJ whole genome shotgun (WGS) entry which is preliminary data.</text>
</comment>
<dbReference type="InterPro" id="IPR024810">
    <property type="entry name" value="MAB21L/cGLR"/>
</dbReference>
<evidence type="ECO:0000313" key="9">
    <source>
        <dbReference type="EMBL" id="KAF7265413.1"/>
    </source>
</evidence>
<keyword evidence="10" id="KW-1185">Reference proteome</keyword>
<dbReference type="Proteomes" id="UP000625711">
    <property type="component" value="Unassembled WGS sequence"/>
</dbReference>
<keyword evidence="7" id="KW-1133">Transmembrane helix</keyword>
<evidence type="ECO:0000259" key="8">
    <source>
        <dbReference type="Pfam" id="PF03281"/>
    </source>
</evidence>